<proteinExistence type="predicted"/>
<keyword evidence="1" id="KW-0732">Signal</keyword>
<name>A0A7K1GLS6_9FLAO</name>
<feature type="chain" id="PRO_5029555326" description="Outer membrane protein/protective antigen OMA87" evidence="1">
    <location>
        <begin position="20"/>
        <end position="625"/>
    </location>
</feature>
<evidence type="ECO:0008006" key="4">
    <source>
        <dbReference type="Google" id="ProtNLM"/>
    </source>
</evidence>
<dbReference type="OrthoDB" id="1110633at2"/>
<comment type="caution">
    <text evidence="2">The sequence shown here is derived from an EMBL/GenBank/DDBJ whole genome shotgun (WGS) entry which is preliminary data.</text>
</comment>
<gene>
    <name evidence="2" type="ORF">GJV77_07925</name>
</gene>
<evidence type="ECO:0000313" key="2">
    <source>
        <dbReference type="EMBL" id="MTH29845.1"/>
    </source>
</evidence>
<dbReference type="Proteomes" id="UP000488936">
    <property type="component" value="Unassembled WGS sequence"/>
</dbReference>
<sequence>MRQLYYLSLVMFFLLPCVAQQTNTSVKDSIVKISMEVEQEQTEQKIERDSTRLFSNFENKNKQTKIGRLINKLIYKNNKKLTKKAPEVKNNQHLELGQGKVIRNIKIVTLDPFGYSTTDTLRKPTKTLERFGNKMHLKTKKFTVKNFLMFKKGERMDSLKVKESERLLRTQRFVRAVTIYPIPTSSVDTVDVVVRELDSWSIYPSGSLSTSSARMKLTDRNFAGLGHDLTVQYKTRYNEGREAYYFNYRINNIQNTFVRANLLYNSDLNNNYIKVAAIDRPFYSPYAKWAGGFSFSQTFIKDSIPNIDMKYSYEGVKSNTLDYWAGYSIPLFKSYKNKPVITNFRIAARYIDQRFNEKPSAEYDPYDFYKNKKTYLAAVSLSSINYIQDRYIFSYDRIEDVQVGKVMALTAGMKQQNGKQKSYFGAKFSIGGYTNWGYFATNVEWGSYFYAGQSEQGALRIDGTYFTKLFLMGKWKFRHFLVPQFVMGYNRIDHQEDKLRLEPVIQGIGASKIKGTRRLSLGYQWQSYAPYEWKGFRVNPFINIEGAFMGYEKQAFLDSKLYSRISLGLVAYNDYLVFSRIALSLVYYPTMPDSGNRPIFYANSRQYNLDLPNFNYDRPRPVSYY</sequence>
<reference evidence="2 3" key="1">
    <citation type="journal article" date="2006" name="Int. J. Syst. Evol. Microbiol.">
        <title>Myroides pelagicus sp. nov., isolated from seawater in Thailand.</title>
        <authorList>
            <person name="Yoon J."/>
            <person name="Maneerat S."/>
            <person name="Kawai F."/>
            <person name="Yokota A."/>
        </authorList>
    </citation>
    <scope>NUCLEOTIDE SEQUENCE [LARGE SCALE GENOMIC DNA]</scope>
    <source>
        <strain evidence="2 3">SM1T</strain>
    </source>
</reference>
<accession>A0A7K1GLS6</accession>
<feature type="signal peptide" evidence="1">
    <location>
        <begin position="1"/>
        <end position="19"/>
    </location>
</feature>
<dbReference type="EMBL" id="WMJY01000015">
    <property type="protein sequence ID" value="MTH29845.1"/>
    <property type="molecule type" value="Genomic_DNA"/>
</dbReference>
<protein>
    <recommendedName>
        <fullName evidence="4">Outer membrane protein/protective antigen OMA87</fullName>
    </recommendedName>
</protein>
<evidence type="ECO:0000256" key="1">
    <source>
        <dbReference type="SAM" id="SignalP"/>
    </source>
</evidence>
<dbReference type="AlphaFoldDB" id="A0A7K1GLS6"/>
<dbReference type="Gene3D" id="3.10.20.310">
    <property type="entry name" value="membrane protein fhac"/>
    <property type="match status" value="1"/>
</dbReference>
<organism evidence="2 3">
    <name type="scientific">Myroides pelagicus</name>
    <dbReference type="NCBI Taxonomy" id="270914"/>
    <lineage>
        <taxon>Bacteria</taxon>
        <taxon>Pseudomonadati</taxon>
        <taxon>Bacteroidota</taxon>
        <taxon>Flavobacteriia</taxon>
        <taxon>Flavobacteriales</taxon>
        <taxon>Flavobacteriaceae</taxon>
        <taxon>Myroides</taxon>
    </lineage>
</organism>
<dbReference type="RefSeq" id="WP_155035840.1">
    <property type="nucleotide sequence ID" value="NZ_JBHTIG010000001.1"/>
</dbReference>
<evidence type="ECO:0000313" key="3">
    <source>
        <dbReference type="Proteomes" id="UP000488936"/>
    </source>
</evidence>
<keyword evidence="3" id="KW-1185">Reference proteome</keyword>